<dbReference type="InterPro" id="IPR036179">
    <property type="entry name" value="Ig-like_dom_sf"/>
</dbReference>
<keyword evidence="9" id="KW-1133">Transmembrane helix</keyword>
<evidence type="ECO:0000256" key="5">
    <source>
        <dbReference type="ARBA" id="ARBA00023027"/>
    </source>
</evidence>
<dbReference type="GO" id="GO:0005829">
    <property type="term" value="C:cytosol"/>
    <property type="evidence" value="ECO:0007669"/>
    <property type="project" value="Ensembl"/>
</dbReference>
<dbReference type="GO" id="GO:0004908">
    <property type="term" value="F:interleukin-1 receptor activity"/>
    <property type="evidence" value="ECO:0007669"/>
    <property type="project" value="InterPro"/>
</dbReference>
<keyword evidence="14" id="KW-1185">Reference proteome</keyword>
<accession>A0A8C5KAV1</accession>
<dbReference type="GO" id="GO:0005576">
    <property type="term" value="C:extracellular region"/>
    <property type="evidence" value="ECO:0007669"/>
    <property type="project" value="UniProtKB-SubCell"/>
</dbReference>
<feature type="domain" description="Ig-like" evidence="12">
    <location>
        <begin position="17"/>
        <end position="108"/>
    </location>
</feature>
<dbReference type="GO" id="GO:0043032">
    <property type="term" value="P:positive regulation of macrophage activation"/>
    <property type="evidence" value="ECO:0007669"/>
    <property type="project" value="Ensembl"/>
</dbReference>
<dbReference type="GO" id="GO:0002114">
    <property type="term" value="F:interleukin-33 receptor activity"/>
    <property type="evidence" value="ECO:0007669"/>
    <property type="project" value="Ensembl"/>
</dbReference>
<reference evidence="13" key="1">
    <citation type="submission" date="2025-08" db="UniProtKB">
        <authorList>
            <consortium name="Ensembl"/>
        </authorList>
    </citation>
    <scope>IDENTIFICATION</scope>
</reference>
<dbReference type="GO" id="GO:0030225">
    <property type="term" value="P:macrophage differentiation"/>
    <property type="evidence" value="ECO:0007669"/>
    <property type="project" value="Ensembl"/>
</dbReference>
<dbReference type="InterPro" id="IPR003599">
    <property type="entry name" value="Ig_sub"/>
</dbReference>
<feature type="signal peptide" evidence="10">
    <location>
        <begin position="1"/>
        <end position="23"/>
    </location>
</feature>
<dbReference type="GO" id="GO:0009897">
    <property type="term" value="C:external side of plasma membrane"/>
    <property type="evidence" value="ECO:0007669"/>
    <property type="project" value="Ensembl"/>
</dbReference>
<dbReference type="GO" id="GO:0032722">
    <property type="term" value="P:positive regulation of chemokine production"/>
    <property type="evidence" value="ECO:0007669"/>
    <property type="project" value="Ensembl"/>
</dbReference>
<keyword evidence="6" id="KW-1015">Disulfide bond</keyword>
<comment type="similarity">
    <text evidence="1">Belongs to the interleukin-1 receptor family.</text>
</comment>
<dbReference type="InterPro" id="IPR015621">
    <property type="entry name" value="IL-1_rcpt_fam"/>
</dbReference>
<dbReference type="GO" id="GO:0006954">
    <property type="term" value="P:inflammatory response"/>
    <property type="evidence" value="ECO:0007669"/>
    <property type="project" value="Ensembl"/>
</dbReference>
<evidence type="ECO:0000313" key="13">
    <source>
        <dbReference type="Ensembl" id="ENSJJAP00000007447.1"/>
    </source>
</evidence>
<sequence>MIDKRMSLQISAILIIPIYFTAAKSSKPFWGMENEALIVRCPKQAKAINPVEWYYLNTNESIPTSQKNRVFPYRDRLKFLPATVDDSGIYVCIIRSPTLNKTGYVNVTIHKKPQDCRIPDYLMYSTIFGSEKNPKISCPRIDFYNWTGPLQWFKNCKALQEPKYRTHKSFLIIDNVRRDDEGDYTCKFIHTENGVDYNVTATRSFKVADQNSFSMFPVIIAPPYNETKEVEIGETVNLTCFACFGKGAQVLAAVLWQVNKTKVEDFGEARIQKDEGQNQSSSDELTCLNSTLRITDVQEEDLSWEYDCLALNLHGVLRHTMRLRRKKPIDQQSIYYIASGCSLLLILVSILVMLLKVFWIEFSLFWRDIARPYKIRNDGKLYDAYVIYPRNFKSSIERASSVEFFVHHILPDVLENKCGYKLCIYGRDLLPGEDAVTAVETSIQKSRRHMFILTHHMMHSKEFAYEQEIALHSALIHNDSKVILIEMEALGEPGGLPLECFQDSLKHLVKMQGTIKWRQDHVANKRSLGSKFWKHVRYQMPVPSKMTSGVAPLN</sequence>
<keyword evidence="3" id="KW-0677">Repeat</keyword>
<evidence type="ECO:0000256" key="8">
    <source>
        <dbReference type="ARBA" id="ARBA00023319"/>
    </source>
</evidence>
<feature type="transmembrane region" description="Helical" evidence="9">
    <location>
        <begin position="334"/>
        <end position="359"/>
    </location>
</feature>
<dbReference type="InterPro" id="IPR003598">
    <property type="entry name" value="Ig_sub2"/>
</dbReference>
<evidence type="ECO:0000256" key="2">
    <source>
        <dbReference type="ARBA" id="ARBA00022729"/>
    </source>
</evidence>
<evidence type="ECO:0000256" key="1">
    <source>
        <dbReference type="ARBA" id="ARBA00009752"/>
    </source>
</evidence>
<dbReference type="PANTHER" id="PTHR11890:SF7">
    <property type="entry name" value="INTERLEUKIN-1 RECEPTOR-LIKE 1"/>
    <property type="match status" value="1"/>
</dbReference>
<reference evidence="13" key="2">
    <citation type="submission" date="2025-09" db="UniProtKB">
        <authorList>
            <consortium name="Ensembl"/>
        </authorList>
    </citation>
    <scope>IDENTIFICATION</scope>
</reference>
<dbReference type="Ensembl" id="ENSJJAT00000013860.1">
    <property type="protein sequence ID" value="ENSJJAP00000007447.1"/>
    <property type="gene ID" value="ENSJJAG00000011833.1"/>
</dbReference>
<evidence type="ECO:0000256" key="6">
    <source>
        <dbReference type="ARBA" id="ARBA00023157"/>
    </source>
</evidence>
<name>A0A8C5KAV1_JACJA</name>
<keyword evidence="2 10" id="KW-0732">Signal</keyword>
<evidence type="ECO:0000256" key="7">
    <source>
        <dbReference type="ARBA" id="ARBA00023180"/>
    </source>
</evidence>
<feature type="domain" description="Ig-like" evidence="12">
    <location>
        <begin position="217"/>
        <end position="324"/>
    </location>
</feature>
<dbReference type="GeneTree" id="ENSGT01090000259985"/>
<dbReference type="GO" id="GO:0005925">
    <property type="term" value="C:focal adhesion"/>
    <property type="evidence" value="ECO:0007669"/>
    <property type="project" value="Ensembl"/>
</dbReference>
<keyword evidence="8" id="KW-0393">Immunoglobulin domain</keyword>
<feature type="chain" id="PRO_5047197678" evidence="10">
    <location>
        <begin position="24"/>
        <end position="554"/>
    </location>
</feature>
<keyword evidence="4" id="KW-0378">Hydrolase</keyword>
<dbReference type="GO" id="GO:0002113">
    <property type="term" value="F:interleukin-33 binding"/>
    <property type="evidence" value="ECO:0007669"/>
    <property type="project" value="Ensembl"/>
</dbReference>
<evidence type="ECO:0000256" key="4">
    <source>
        <dbReference type="ARBA" id="ARBA00022801"/>
    </source>
</evidence>
<dbReference type="InterPro" id="IPR007110">
    <property type="entry name" value="Ig-like_dom"/>
</dbReference>
<dbReference type="GO" id="GO:0002826">
    <property type="term" value="P:negative regulation of T-helper 1 type immune response"/>
    <property type="evidence" value="ECO:0007669"/>
    <property type="project" value="Ensembl"/>
</dbReference>
<dbReference type="GO" id="GO:0009611">
    <property type="term" value="P:response to wounding"/>
    <property type="evidence" value="ECO:0007669"/>
    <property type="project" value="Ensembl"/>
</dbReference>
<dbReference type="GO" id="GO:0032754">
    <property type="term" value="P:positive regulation of interleukin-5 production"/>
    <property type="evidence" value="ECO:0007669"/>
    <property type="project" value="Ensembl"/>
</dbReference>
<evidence type="ECO:0000256" key="10">
    <source>
        <dbReference type="SAM" id="SignalP"/>
    </source>
</evidence>
<protein>
    <submittedName>
        <fullName evidence="13">Interleukin 1 receptor-like 1</fullName>
    </submittedName>
</protein>
<dbReference type="GO" id="GO:0016787">
    <property type="term" value="F:hydrolase activity"/>
    <property type="evidence" value="ECO:0007669"/>
    <property type="project" value="UniProtKB-KW"/>
</dbReference>
<evidence type="ECO:0000256" key="3">
    <source>
        <dbReference type="ARBA" id="ARBA00022737"/>
    </source>
</evidence>
<evidence type="ECO:0000256" key="9">
    <source>
        <dbReference type="SAM" id="Phobius"/>
    </source>
</evidence>
<keyword evidence="5" id="KW-0520">NAD</keyword>
<dbReference type="Proteomes" id="UP000694385">
    <property type="component" value="Unassembled WGS sequence"/>
</dbReference>
<dbReference type="SUPFAM" id="SSF52200">
    <property type="entry name" value="Toll/Interleukin receptor TIR domain"/>
    <property type="match status" value="1"/>
</dbReference>
<proteinExistence type="inferred from homology"/>
<dbReference type="InterPro" id="IPR000157">
    <property type="entry name" value="TIR_dom"/>
</dbReference>
<dbReference type="CDD" id="cd05757">
    <property type="entry name" value="Ig2_IL1R-like"/>
    <property type="match status" value="1"/>
</dbReference>
<dbReference type="SUPFAM" id="SSF48726">
    <property type="entry name" value="Immunoglobulin"/>
    <property type="match status" value="3"/>
</dbReference>
<evidence type="ECO:0000259" key="12">
    <source>
        <dbReference type="PROSITE" id="PS50835"/>
    </source>
</evidence>
<dbReference type="PROSITE" id="PS50104">
    <property type="entry name" value="TIR"/>
    <property type="match status" value="1"/>
</dbReference>
<dbReference type="SMART" id="SM00255">
    <property type="entry name" value="TIR"/>
    <property type="match status" value="1"/>
</dbReference>
<feature type="domain" description="TIR" evidence="11">
    <location>
        <begin position="380"/>
        <end position="540"/>
    </location>
</feature>
<dbReference type="GO" id="GO:0050729">
    <property type="term" value="P:positive regulation of inflammatory response"/>
    <property type="evidence" value="ECO:0007669"/>
    <property type="project" value="Ensembl"/>
</dbReference>
<dbReference type="InterPro" id="IPR013783">
    <property type="entry name" value="Ig-like_fold"/>
</dbReference>
<dbReference type="OMA" id="HQSTYYI"/>
<dbReference type="SMART" id="SM00409">
    <property type="entry name" value="IG"/>
    <property type="match status" value="3"/>
</dbReference>
<dbReference type="PRINTS" id="PR01537">
    <property type="entry name" value="INTRLKN1R1F"/>
</dbReference>
<dbReference type="PRINTS" id="PR01536">
    <property type="entry name" value="INTRLKN1R12F"/>
</dbReference>
<gene>
    <name evidence="13" type="primary">Il1rl1</name>
</gene>
<dbReference type="GO" id="GO:0032689">
    <property type="term" value="P:negative regulation of type II interferon production"/>
    <property type="evidence" value="ECO:0007669"/>
    <property type="project" value="Ensembl"/>
</dbReference>
<keyword evidence="9" id="KW-0472">Membrane</keyword>
<evidence type="ECO:0000259" key="11">
    <source>
        <dbReference type="PROSITE" id="PS50104"/>
    </source>
</evidence>
<dbReference type="InterPro" id="IPR035897">
    <property type="entry name" value="Toll_tir_struct_dom_sf"/>
</dbReference>
<dbReference type="PANTHER" id="PTHR11890">
    <property type="entry name" value="INTERLEUKIN-1 RECEPTOR FAMILY MEMBER"/>
    <property type="match status" value="1"/>
</dbReference>
<dbReference type="InterPro" id="IPR004074">
    <property type="entry name" value="IL-1_rcpt_I/II-typ"/>
</dbReference>
<keyword evidence="9" id="KW-0812">Transmembrane</keyword>
<dbReference type="SMART" id="SM00408">
    <property type="entry name" value="IGc2"/>
    <property type="match status" value="3"/>
</dbReference>
<keyword evidence="7" id="KW-0325">Glycoprotein</keyword>
<feature type="domain" description="Ig-like" evidence="12">
    <location>
        <begin position="119"/>
        <end position="202"/>
    </location>
</feature>
<dbReference type="Gene3D" id="2.60.40.10">
    <property type="entry name" value="Immunoglobulins"/>
    <property type="match status" value="3"/>
</dbReference>
<dbReference type="AlphaFoldDB" id="A0A8C5KAV1"/>
<dbReference type="Gene3D" id="3.40.50.10140">
    <property type="entry name" value="Toll/interleukin-1 receptor homology (TIR) domain"/>
    <property type="match status" value="1"/>
</dbReference>
<dbReference type="Pfam" id="PF01582">
    <property type="entry name" value="TIR"/>
    <property type="match status" value="1"/>
</dbReference>
<evidence type="ECO:0000313" key="14">
    <source>
        <dbReference type="Proteomes" id="UP000694385"/>
    </source>
</evidence>
<organism evidence="13 14">
    <name type="scientific">Jaculus jaculus</name>
    <name type="common">Lesser Egyptian jerboa</name>
    <dbReference type="NCBI Taxonomy" id="51337"/>
    <lineage>
        <taxon>Eukaryota</taxon>
        <taxon>Metazoa</taxon>
        <taxon>Chordata</taxon>
        <taxon>Craniata</taxon>
        <taxon>Vertebrata</taxon>
        <taxon>Euteleostomi</taxon>
        <taxon>Mammalia</taxon>
        <taxon>Eutheria</taxon>
        <taxon>Euarchontoglires</taxon>
        <taxon>Glires</taxon>
        <taxon>Rodentia</taxon>
        <taxon>Myomorpha</taxon>
        <taxon>Dipodoidea</taxon>
        <taxon>Dipodidae</taxon>
        <taxon>Dipodinae</taxon>
        <taxon>Jaculus</taxon>
    </lineage>
</organism>
<dbReference type="PROSITE" id="PS50835">
    <property type="entry name" value="IG_LIKE"/>
    <property type="match status" value="3"/>
</dbReference>